<evidence type="ECO:0000313" key="3">
    <source>
        <dbReference type="Proteomes" id="UP001499988"/>
    </source>
</evidence>
<accession>A0ABP9E957</accession>
<name>A0ABP9E957_9GAMM</name>
<dbReference type="RefSeq" id="WP_345332345.1">
    <property type="nucleotide sequence ID" value="NZ_BAABJZ010000003.1"/>
</dbReference>
<dbReference type="SUPFAM" id="SSF63829">
    <property type="entry name" value="Calcium-dependent phosphotriesterase"/>
    <property type="match status" value="1"/>
</dbReference>
<comment type="caution">
    <text evidence="2">The sequence shown here is derived from an EMBL/GenBank/DDBJ whole genome shotgun (WGS) entry which is preliminary data.</text>
</comment>
<proteinExistence type="predicted"/>
<evidence type="ECO:0000256" key="1">
    <source>
        <dbReference type="SAM" id="MobiDB-lite"/>
    </source>
</evidence>
<protein>
    <submittedName>
        <fullName evidence="2">Uncharacterized protein</fullName>
    </submittedName>
</protein>
<sequence>MDIAHAPIPHRLTKAIRTALWLSAGMMLTACGSSDDNDKIDLCPEGDCEAVVPLPPVDCDETAYDCETGKPLPPECDGDDCEDGEPGPGPGPTPPPGEAGIGLSDWAFETGQSDWVAAAQVAGSYAAADGQALAIEIRDINESLTATIDAAEILALVPEANVSDGEGICAMTFTPSGRFLYFSVCAGDDDAILAYNTNTDTLSLFDRRPLSAEPGARLGMSYFQGELFVGSDAGIVRYPATRNAVYEQAGLGQGELIGSDSPVRGLAVDMVTKTLYASTDLGLFRMATDGNALQSVASLQGLGSLSMGRIYGAEHSGGLFMLQHSGDDKQILRVGLDELRSGGAVSPKRYTAQLDAAVSDIAATADGRMMLAQADVQMMYEKTDTRLSYDAWLHDELDGYKQAIFSLVEGDGIAGTSDLIGKPGMLMRKLEKAGDNPNKTPIADNVGWALFLLMAIDQVAPDPDIERVVELLIRTHAGLTPGHGGERTVDGHFVRVYANDGKPNASNPQPQVYVSMKYLPAAYKAAELYPDNENLQQYKEYLRQLFKRAMDTVQAEQRITWTNDDFGPVPTGGNAANLMANETWIYGDIGAAQDPYVTSDYATYTYDRDSFKVDNYIKGEPVIMASHAAFIVMGATLILNHHFYGDGWVDQNHNYYGLTMAETDDMGAPYFAAFSAGNHPACPSPNPDGMPCGGYYNDGPSDHPNDILHFPAVLGFGQHQYTAPMVGGYMAYRDGRRQPMNNASGGESIEMLTRWSMMHDDFVMSSVGIADFWYGGIGLVETILPGTIDKLRGDFFRPYVEEQDGQLVYSNMTPRQVVGIDADGLRTEYGFQMSPYTLPRTHAEYEVLDPLGDWIELDDLVNKLDGKTPRFSNPSFANGTAGWTVQGSAAVIDGTGSHAVQLFGGSAISQPLDVALALDGSRYIVHALVGAKQGEGQLRLRWRADPALNSPVLAETFSEPVQGDSVMMALKTAKPAGANYLHIEFVANSGSVTFESTAVTLRGAAQPIENGDFAQGLDGWQASSSGIVLVTDPDLAVSGDKVIRFVRNATATSAATLQRSFDVSNDPVGTRYLFRFHADATEPDAKDFKFAVNLEAKDANDERTVLRNDVGDVLPGHYGERTFTYRKRPGDHAVDISMEMKRSGSDISGMARVYIDDFRLDKERLFKDDECVADSPTGCLPSLHQ</sequence>
<evidence type="ECO:0000313" key="2">
    <source>
        <dbReference type="EMBL" id="GAA4872673.1"/>
    </source>
</evidence>
<dbReference type="EMBL" id="BAABJZ010000003">
    <property type="protein sequence ID" value="GAA4872673.1"/>
    <property type="molecule type" value="Genomic_DNA"/>
</dbReference>
<feature type="region of interest" description="Disordered" evidence="1">
    <location>
        <begin position="70"/>
        <end position="101"/>
    </location>
</feature>
<reference evidence="3" key="1">
    <citation type="journal article" date="2019" name="Int. J. Syst. Evol. Microbiol.">
        <title>The Global Catalogue of Microorganisms (GCM) 10K type strain sequencing project: providing services to taxonomists for standard genome sequencing and annotation.</title>
        <authorList>
            <consortium name="The Broad Institute Genomics Platform"/>
            <consortium name="The Broad Institute Genome Sequencing Center for Infectious Disease"/>
            <person name="Wu L."/>
            <person name="Ma J."/>
        </authorList>
    </citation>
    <scope>NUCLEOTIDE SEQUENCE [LARGE SCALE GENOMIC DNA]</scope>
    <source>
        <strain evidence="3">JCM 18401</strain>
    </source>
</reference>
<gene>
    <name evidence="2" type="ORF">GCM10023333_01840</name>
</gene>
<dbReference type="Proteomes" id="UP001499988">
    <property type="component" value="Unassembled WGS sequence"/>
</dbReference>
<organism evidence="2 3">
    <name type="scientific">Ferrimonas pelagia</name>
    <dbReference type="NCBI Taxonomy" id="1177826"/>
    <lineage>
        <taxon>Bacteria</taxon>
        <taxon>Pseudomonadati</taxon>
        <taxon>Pseudomonadota</taxon>
        <taxon>Gammaproteobacteria</taxon>
        <taxon>Alteromonadales</taxon>
        <taxon>Ferrimonadaceae</taxon>
        <taxon>Ferrimonas</taxon>
    </lineage>
</organism>
<feature type="compositionally biased region" description="Pro residues" evidence="1">
    <location>
        <begin position="87"/>
        <end position="97"/>
    </location>
</feature>
<feature type="compositionally biased region" description="Acidic residues" evidence="1">
    <location>
        <begin position="76"/>
        <end position="85"/>
    </location>
</feature>
<dbReference type="Gene3D" id="2.60.120.260">
    <property type="entry name" value="Galactose-binding domain-like"/>
    <property type="match status" value="1"/>
</dbReference>
<keyword evidence="3" id="KW-1185">Reference proteome</keyword>